<dbReference type="SUPFAM" id="SSF47661">
    <property type="entry name" value="t-snare proteins"/>
    <property type="match status" value="1"/>
</dbReference>
<dbReference type="InParanoid" id="A3GHK9"/>
<dbReference type="GO" id="GO:0031201">
    <property type="term" value="C:SNARE complex"/>
    <property type="evidence" value="ECO:0007669"/>
    <property type="project" value="TreeGrafter"/>
</dbReference>
<dbReference type="GO" id="GO:0048278">
    <property type="term" value="P:vesicle docking"/>
    <property type="evidence" value="ECO:0007669"/>
    <property type="project" value="TreeGrafter"/>
</dbReference>
<accession>A3GHK9</accession>
<evidence type="ECO:0000256" key="1">
    <source>
        <dbReference type="ARBA" id="ARBA00009063"/>
    </source>
</evidence>
<dbReference type="InterPro" id="IPR000727">
    <property type="entry name" value="T_SNARE_dom"/>
</dbReference>
<gene>
    <name evidence="5" type="ORF">PICST_53649</name>
</gene>
<dbReference type="KEGG" id="pic:PICST_53649"/>
<dbReference type="InterPro" id="IPR010989">
    <property type="entry name" value="SNARE"/>
</dbReference>
<dbReference type="GO" id="GO:0006896">
    <property type="term" value="P:Golgi to vacuole transport"/>
    <property type="evidence" value="ECO:0007669"/>
    <property type="project" value="TreeGrafter"/>
</dbReference>
<dbReference type="GO" id="GO:0012505">
    <property type="term" value="C:endomembrane system"/>
    <property type="evidence" value="ECO:0007669"/>
    <property type="project" value="TreeGrafter"/>
</dbReference>
<sequence length="308" mass="34748">MSFANYDIEAQHPLGKRGQREEALGSAQDPDSQTEATNGLNTIIGKTSAQLQVFGSLISQLDIQRKQVGTRRDCLQLRENIEELTTDIGGMDRSIQLLISNISQLINKKSTVKPSNLEENRSMQVSNKQMVVKERLVSEFSELHRSFQRSIRLYNEKKRSYPLKDILDHHSNQAANETTPLISSESNGGQLQSQLQVQEQQQEDTINDTELQYHILLTEERNREINQVTEGIVEVNAIFKDLGQLVTQQGESLDTIEDNILQLQGNTQQASRELTKANEYQKAKSKWSCIILVALSIFVLIIILAAVS</sequence>
<dbReference type="GO" id="GO:0000149">
    <property type="term" value="F:SNARE binding"/>
    <property type="evidence" value="ECO:0007669"/>
    <property type="project" value="TreeGrafter"/>
</dbReference>
<dbReference type="GO" id="GO:0005484">
    <property type="term" value="F:SNAP receptor activity"/>
    <property type="evidence" value="ECO:0007669"/>
    <property type="project" value="TreeGrafter"/>
</dbReference>
<dbReference type="GeneID" id="4851758"/>
<protein>
    <recommendedName>
        <fullName evidence="4">t-SNARE coiled-coil homology domain-containing protein</fullName>
    </recommendedName>
</protein>
<evidence type="ECO:0000313" key="5">
    <source>
        <dbReference type="EMBL" id="EAZ63072.2"/>
    </source>
</evidence>
<dbReference type="STRING" id="322104.A3GHK9"/>
<dbReference type="FunCoup" id="A3GHK9">
    <property type="interactions" value="652"/>
</dbReference>
<dbReference type="Gene3D" id="1.20.58.70">
    <property type="match status" value="1"/>
</dbReference>
<dbReference type="Pfam" id="PF14523">
    <property type="entry name" value="Syntaxin_2"/>
    <property type="match status" value="1"/>
</dbReference>
<comment type="caution">
    <text evidence="5">The sequence shown here is derived from an EMBL/GenBank/DDBJ whole genome shotgun (WGS) entry which is preliminary data.</text>
</comment>
<keyword evidence="3" id="KW-0472">Membrane</keyword>
<dbReference type="PROSITE" id="PS50192">
    <property type="entry name" value="T_SNARE"/>
    <property type="match status" value="1"/>
</dbReference>
<dbReference type="OMA" id="LMTYTKQ"/>
<proteinExistence type="inferred from homology"/>
<dbReference type="CDD" id="cd15840">
    <property type="entry name" value="SNARE_Qa"/>
    <property type="match status" value="1"/>
</dbReference>
<dbReference type="PANTHER" id="PTHR19957">
    <property type="entry name" value="SYNTAXIN"/>
    <property type="match status" value="1"/>
</dbReference>
<feature type="transmembrane region" description="Helical" evidence="3">
    <location>
        <begin position="287"/>
        <end position="307"/>
    </location>
</feature>
<dbReference type="OrthoDB" id="364348at2759"/>
<comment type="similarity">
    <text evidence="1">Belongs to the syntaxin family.</text>
</comment>
<name>A3GHK9_PICST</name>
<dbReference type="RefSeq" id="XP_001387095.2">
    <property type="nucleotide sequence ID" value="XM_001387058.1"/>
</dbReference>
<dbReference type="InterPro" id="IPR045242">
    <property type="entry name" value="Syntaxin"/>
</dbReference>
<organism evidence="5 6">
    <name type="scientific">Scheffersomyces stipitis (strain ATCC 58785 / CBS 6054 / NBRC 10063 / NRRL Y-11545)</name>
    <name type="common">Yeast</name>
    <name type="synonym">Pichia stipitis</name>
    <dbReference type="NCBI Taxonomy" id="322104"/>
    <lineage>
        <taxon>Eukaryota</taxon>
        <taxon>Fungi</taxon>
        <taxon>Dikarya</taxon>
        <taxon>Ascomycota</taxon>
        <taxon>Saccharomycotina</taxon>
        <taxon>Pichiomycetes</taxon>
        <taxon>Debaryomycetaceae</taxon>
        <taxon>Scheffersomyces</taxon>
    </lineage>
</organism>
<dbReference type="Proteomes" id="UP000002258">
    <property type="component" value="Chromosome 1"/>
</dbReference>
<keyword evidence="6" id="KW-1185">Reference proteome</keyword>
<dbReference type="GO" id="GO:0006886">
    <property type="term" value="P:intracellular protein transport"/>
    <property type="evidence" value="ECO:0007669"/>
    <property type="project" value="TreeGrafter"/>
</dbReference>
<keyword evidence="3" id="KW-0812">Transmembrane</keyword>
<dbReference type="HOGENOM" id="CLU_059257_2_0_1"/>
<dbReference type="Gene3D" id="1.20.5.110">
    <property type="match status" value="1"/>
</dbReference>
<reference evidence="5 6" key="1">
    <citation type="journal article" date="2007" name="Nat. Biotechnol.">
        <title>Genome sequence of the lignocellulose-bioconverting and xylose-fermenting yeast Pichia stipitis.</title>
        <authorList>
            <person name="Jeffries T.W."/>
            <person name="Grigoriev I.V."/>
            <person name="Grimwood J."/>
            <person name="Laplaza J.M."/>
            <person name="Aerts A."/>
            <person name="Salamov A."/>
            <person name="Schmutz J."/>
            <person name="Lindquist E."/>
            <person name="Dehal P."/>
            <person name="Shapiro H."/>
            <person name="Jin Y.S."/>
            <person name="Passoth V."/>
            <person name="Richardson P.M."/>
        </authorList>
    </citation>
    <scope>NUCLEOTIDE SEQUENCE [LARGE SCALE GENOMIC DNA]</scope>
    <source>
        <strain evidence="6">ATCC 58785 / CBS 6054 / NBRC 10063 / NRRL Y-11545</strain>
    </source>
</reference>
<evidence type="ECO:0000313" key="6">
    <source>
        <dbReference type="Proteomes" id="UP000002258"/>
    </source>
</evidence>
<dbReference type="SMART" id="SM00397">
    <property type="entry name" value="t_SNARE"/>
    <property type="match status" value="1"/>
</dbReference>
<evidence type="ECO:0000256" key="2">
    <source>
        <dbReference type="SAM" id="MobiDB-lite"/>
    </source>
</evidence>
<dbReference type="GO" id="GO:0006906">
    <property type="term" value="P:vesicle fusion"/>
    <property type="evidence" value="ECO:0007669"/>
    <property type="project" value="TreeGrafter"/>
</dbReference>
<dbReference type="EMBL" id="AAVQ01000002">
    <property type="protein sequence ID" value="EAZ63072.2"/>
    <property type="molecule type" value="Genomic_DNA"/>
</dbReference>
<feature type="region of interest" description="Disordered" evidence="2">
    <location>
        <begin position="1"/>
        <end position="37"/>
    </location>
</feature>
<feature type="domain" description="T-SNARE coiled-coil homology" evidence="4">
    <location>
        <begin position="215"/>
        <end position="277"/>
    </location>
</feature>
<keyword evidence="3" id="KW-1133">Transmembrane helix</keyword>
<dbReference type="InterPro" id="IPR006011">
    <property type="entry name" value="Syntaxin_N"/>
</dbReference>
<evidence type="ECO:0000259" key="4">
    <source>
        <dbReference type="PROSITE" id="PS50192"/>
    </source>
</evidence>
<dbReference type="PANTHER" id="PTHR19957:SF418">
    <property type="entry name" value="SNAP RECEPTOR"/>
    <property type="match status" value="1"/>
</dbReference>
<dbReference type="Pfam" id="PF05739">
    <property type="entry name" value="SNARE"/>
    <property type="match status" value="1"/>
</dbReference>
<evidence type="ECO:0000256" key="3">
    <source>
        <dbReference type="SAM" id="Phobius"/>
    </source>
</evidence>
<dbReference type="eggNOG" id="KOG0811">
    <property type="taxonomic scope" value="Eukaryota"/>
</dbReference>
<dbReference type="AlphaFoldDB" id="A3GHK9"/>